<reference evidence="1 2" key="1">
    <citation type="submission" date="2020-06" db="EMBL/GenBank/DDBJ databases">
        <title>High-quality draft genome of sulfate reducer Desulfobacter latus type strain AcrS2 isolated from marine sediment.</title>
        <authorList>
            <person name="Hoppe M."/>
            <person name="Larsen C.K."/>
            <person name="Marshall I.P.G."/>
            <person name="Schramm A."/>
            <person name="Marietou A.G."/>
        </authorList>
    </citation>
    <scope>NUCLEOTIDE SEQUENCE [LARGE SCALE GENOMIC DNA]</scope>
    <source>
        <strain evidence="1 2">AcRS2</strain>
    </source>
</reference>
<dbReference type="AlphaFoldDB" id="A0A850T4P0"/>
<evidence type="ECO:0000313" key="1">
    <source>
        <dbReference type="EMBL" id="NWH03805.1"/>
    </source>
</evidence>
<dbReference type="EMBL" id="JACADJ010000004">
    <property type="protein sequence ID" value="NWH03805.1"/>
    <property type="molecule type" value="Genomic_DNA"/>
</dbReference>
<name>A0A850T4P0_9BACT</name>
<comment type="caution">
    <text evidence="1">The sequence shown here is derived from an EMBL/GenBank/DDBJ whole genome shotgun (WGS) entry which is preliminary data.</text>
</comment>
<accession>A0A850T4P0</accession>
<keyword evidence="2" id="KW-1185">Reference proteome</keyword>
<dbReference type="Proteomes" id="UP000553343">
    <property type="component" value="Unassembled WGS sequence"/>
</dbReference>
<dbReference type="RefSeq" id="WP_178365255.1">
    <property type="nucleotide sequence ID" value="NZ_JACADJ010000004.1"/>
</dbReference>
<protein>
    <submittedName>
        <fullName evidence="1">Uncharacterized protein</fullName>
    </submittedName>
</protein>
<organism evidence="1 2">
    <name type="scientific">Desulfobacter latus</name>
    <dbReference type="NCBI Taxonomy" id="2292"/>
    <lineage>
        <taxon>Bacteria</taxon>
        <taxon>Pseudomonadati</taxon>
        <taxon>Thermodesulfobacteriota</taxon>
        <taxon>Desulfobacteria</taxon>
        <taxon>Desulfobacterales</taxon>
        <taxon>Desulfobacteraceae</taxon>
        <taxon>Desulfobacter</taxon>
    </lineage>
</organism>
<gene>
    <name evidence="1" type="ORF">HXW94_02160</name>
</gene>
<proteinExistence type="predicted"/>
<sequence length="688" mass="79315">MKHNTYKLINFTVLVVLYLSLPSNVSFASGEGFRLYPVLGKIGQSTESEYVLNATSNFLSYKSYLGQSVYDYKSESTINRYLIIKALEIGVQNNELYKNDLQLIDEAFTKYDEALKNWSLEYHLKEIFGAGGSALLGLTTDLVGQEVTVKGYINHILKIVLNSDPIKSELTELFGWDSMTYEFYKTIILSSTDLVLEWMEWQTKSSIEIIMWKSYPTEQFITTLSNSFSKFVGLPIACYEALLNTLSLGNAAHALYDLANTEHESQVNMWATAFIYDYINQYGSDLNLIKKEIENYSNEYDYLCGIKLYKGYTKVTTFFDIFFWYTAKNIHPQTINKADKANLVRAARLALDLIENYGNGGNFSTYGEYQLKKDSENNFYKAIDFTENPINGFDLLYYMPLIEPDRSDDDSIWFDFYYRNYTPYLDIPGIESFHINLSYLPRVVTYSVNPNITQYVVKDTVEGQYFIGKKKYTYNNVEQLYLKIAPEVTIQIVDKFGNLLEQQTQTVNYDPIIIPYGYKINYSDKSFTFGIDAVIDLYNRCLLDTYQESFQPLQRVTVDQFLNLFYSYILNETNHFMNGKLDINAFWNKCVQSNSCGAGNLLENRLDFITRGQVADIMTAMISFNQFKIEKKFSNNKTGWTDSGKTLYEFGVMCGDKNGSMNASSPINMIELAAMLKRLKDLHQFVDN</sequence>
<evidence type="ECO:0000313" key="2">
    <source>
        <dbReference type="Proteomes" id="UP000553343"/>
    </source>
</evidence>